<protein>
    <submittedName>
        <fullName evidence="2">Hemerythrin domain-containing protein</fullName>
    </submittedName>
</protein>
<dbReference type="InterPro" id="IPR012312">
    <property type="entry name" value="Hemerythrin-like"/>
</dbReference>
<organism evidence="2 3">
    <name type="scientific">Clostridium faecium</name>
    <dbReference type="NCBI Taxonomy" id="2762223"/>
    <lineage>
        <taxon>Bacteria</taxon>
        <taxon>Bacillati</taxon>
        <taxon>Bacillota</taxon>
        <taxon>Clostridia</taxon>
        <taxon>Eubacteriales</taxon>
        <taxon>Clostridiaceae</taxon>
        <taxon>Clostridium</taxon>
    </lineage>
</organism>
<evidence type="ECO:0000313" key="3">
    <source>
        <dbReference type="Proteomes" id="UP000627166"/>
    </source>
</evidence>
<gene>
    <name evidence="2" type="ORF">H9637_00615</name>
</gene>
<accession>A0ABR8YMT1</accession>
<sequence length="137" mass="16419">MANINNLTRQHIEILEMIYNIRELMNKDLEEESSEIAKNINLLSGKLKIHLESEDKFLYPNLLKNENEKIKNIAKCYIDEMGDIFNIFNNYKNQFNTRSKIINNKDNFVINTKEVFDKIEKRMKKEDKELYTLLQDI</sequence>
<dbReference type="Proteomes" id="UP000627166">
    <property type="component" value="Unassembled WGS sequence"/>
</dbReference>
<dbReference type="RefSeq" id="WP_191738453.1">
    <property type="nucleotide sequence ID" value="NZ_JACSQB010000006.1"/>
</dbReference>
<reference evidence="2 3" key="1">
    <citation type="submission" date="2020-08" db="EMBL/GenBank/DDBJ databases">
        <title>A Genomic Blueprint of the Chicken Gut Microbiome.</title>
        <authorList>
            <person name="Gilroy R."/>
            <person name="Ravi A."/>
            <person name="Getino M."/>
            <person name="Pursley I."/>
            <person name="Horton D.L."/>
            <person name="Alikhan N.-F."/>
            <person name="Baker D."/>
            <person name="Gharbi K."/>
            <person name="Hall N."/>
            <person name="Watson M."/>
            <person name="Adriaenssens E.M."/>
            <person name="Foster-Nyarko E."/>
            <person name="Jarju S."/>
            <person name="Secka A."/>
            <person name="Antonio M."/>
            <person name="Oren A."/>
            <person name="Chaudhuri R."/>
            <person name="La Ragione R.M."/>
            <person name="Hildebrand F."/>
            <person name="Pallen M.J."/>
        </authorList>
    </citation>
    <scope>NUCLEOTIDE SEQUENCE [LARGE SCALE GENOMIC DNA]</scope>
    <source>
        <strain evidence="2 3">N37</strain>
    </source>
</reference>
<name>A0ABR8YMT1_9CLOT</name>
<proteinExistence type="predicted"/>
<dbReference type="Pfam" id="PF01814">
    <property type="entry name" value="Hemerythrin"/>
    <property type="match status" value="1"/>
</dbReference>
<comment type="caution">
    <text evidence="2">The sequence shown here is derived from an EMBL/GenBank/DDBJ whole genome shotgun (WGS) entry which is preliminary data.</text>
</comment>
<keyword evidence="3" id="KW-1185">Reference proteome</keyword>
<dbReference type="EMBL" id="JACSQB010000006">
    <property type="protein sequence ID" value="MBD8045556.1"/>
    <property type="molecule type" value="Genomic_DNA"/>
</dbReference>
<dbReference type="Gene3D" id="1.20.120.520">
    <property type="entry name" value="nmb1532 protein domain like"/>
    <property type="match status" value="1"/>
</dbReference>
<feature type="domain" description="Hemerythrin-like" evidence="1">
    <location>
        <begin position="4"/>
        <end position="134"/>
    </location>
</feature>
<evidence type="ECO:0000313" key="2">
    <source>
        <dbReference type="EMBL" id="MBD8045556.1"/>
    </source>
</evidence>
<evidence type="ECO:0000259" key="1">
    <source>
        <dbReference type="Pfam" id="PF01814"/>
    </source>
</evidence>